<dbReference type="CDD" id="cd03392">
    <property type="entry name" value="PAP2_like_2"/>
    <property type="match status" value="1"/>
</dbReference>
<feature type="transmembrane region" description="Helical" evidence="1">
    <location>
        <begin position="178"/>
        <end position="196"/>
    </location>
</feature>
<evidence type="ECO:0000259" key="2">
    <source>
        <dbReference type="SMART" id="SM00014"/>
    </source>
</evidence>
<evidence type="ECO:0000256" key="1">
    <source>
        <dbReference type="SAM" id="Phobius"/>
    </source>
</evidence>
<feature type="transmembrane region" description="Helical" evidence="1">
    <location>
        <begin position="54"/>
        <end position="74"/>
    </location>
</feature>
<feature type="transmembrane region" description="Helical" evidence="1">
    <location>
        <begin position="152"/>
        <end position="172"/>
    </location>
</feature>
<reference evidence="3 4" key="1">
    <citation type="submission" date="2020-01" db="EMBL/GenBank/DDBJ databases">
        <title>Paenibacillus soybeanensis sp. nov. isolated from the nodules of soybean (Glycine max(L.) Merr).</title>
        <authorList>
            <person name="Wang H."/>
        </authorList>
    </citation>
    <scope>NUCLEOTIDE SEQUENCE [LARGE SCALE GENOMIC DNA]</scope>
    <source>
        <strain evidence="3 4">T1</strain>
    </source>
</reference>
<evidence type="ECO:0000313" key="3">
    <source>
        <dbReference type="EMBL" id="NBD24448.1"/>
    </source>
</evidence>
<comment type="caution">
    <text evidence="3">The sequence shown here is derived from an EMBL/GenBank/DDBJ whole genome shotgun (WGS) entry which is preliminary data.</text>
</comment>
<dbReference type="SUPFAM" id="SSF48317">
    <property type="entry name" value="Acid phosphatase/Vanadium-dependent haloperoxidase"/>
    <property type="match status" value="1"/>
</dbReference>
<dbReference type="Proteomes" id="UP000665561">
    <property type="component" value="Unassembled WGS sequence"/>
</dbReference>
<dbReference type="EMBL" id="JAAAMV010000006">
    <property type="protein sequence ID" value="NBD24448.1"/>
    <property type="molecule type" value="Genomic_DNA"/>
</dbReference>
<evidence type="ECO:0000313" key="4">
    <source>
        <dbReference type="Proteomes" id="UP000665561"/>
    </source>
</evidence>
<name>A0ABW9XP84_9BACL</name>
<dbReference type="SMART" id="SM00014">
    <property type="entry name" value="acidPPc"/>
    <property type="match status" value="1"/>
</dbReference>
<accession>A0ABW9XP84</accession>
<feature type="transmembrane region" description="Helical" evidence="1">
    <location>
        <begin position="118"/>
        <end position="140"/>
    </location>
</feature>
<proteinExistence type="predicted"/>
<dbReference type="InterPro" id="IPR000326">
    <property type="entry name" value="PAP2/HPO"/>
</dbReference>
<dbReference type="Pfam" id="PF01569">
    <property type="entry name" value="PAP2"/>
    <property type="match status" value="1"/>
</dbReference>
<organism evidence="3 4">
    <name type="scientific">Paenibacillus glycinis</name>
    <dbReference type="NCBI Taxonomy" id="2697035"/>
    <lineage>
        <taxon>Bacteria</taxon>
        <taxon>Bacillati</taxon>
        <taxon>Bacillota</taxon>
        <taxon>Bacilli</taxon>
        <taxon>Bacillales</taxon>
        <taxon>Paenibacillaceae</taxon>
        <taxon>Paenibacillus</taxon>
    </lineage>
</organism>
<keyword evidence="4" id="KW-1185">Reference proteome</keyword>
<dbReference type="InterPro" id="IPR036938">
    <property type="entry name" value="PAP2/HPO_sf"/>
</dbReference>
<dbReference type="RefSeq" id="WP_161743242.1">
    <property type="nucleotide sequence ID" value="NZ_JAAAMV010000006.1"/>
</dbReference>
<sequence>MWIILLILAVAGFQGLAMLVSRNKLERFDASIIHAVQGRENDTLTAIAKALGKIGSSSVVIPALLVIALILFVVLRHRKELVLLIGGMLGSTLLNDALKPIYKRARPDIHRIVEEQGYGFPSGHSMAAFSFYFLVTYLLWRHLPNRGWRTALLAFSAVMIVSIGLSRVYLGVHYPSDVLAGYWVSACWVTLCVRLFRQWARARR</sequence>
<dbReference type="PANTHER" id="PTHR14969">
    <property type="entry name" value="SPHINGOSINE-1-PHOSPHATE PHOSPHOHYDROLASE"/>
    <property type="match status" value="1"/>
</dbReference>
<protein>
    <submittedName>
        <fullName evidence="3">Phosphatase PAP2 family protein</fullName>
    </submittedName>
</protein>
<dbReference type="PANTHER" id="PTHR14969:SF13">
    <property type="entry name" value="AT30094P"/>
    <property type="match status" value="1"/>
</dbReference>
<dbReference type="Gene3D" id="1.20.144.10">
    <property type="entry name" value="Phosphatidic acid phosphatase type 2/haloperoxidase"/>
    <property type="match status" value="2"/>
</dbReference>
<gene>
    <name evidence="3" type="ORF">GT019_11255</name>
</gene>
<feature type="transmembrane region" description="Helical" evidence="1">
    <location>
        <begin position="81"/>
        <end position="98"/>
    </location>
</feature>
<keyword evidence="1" id="KW-1133">Transmembrane helix</keyword>
<keyword evidence="1" id="KW-0812">Transmembrane</keyword>
<keyword evidence="1" id="KW-0472">Membrane</keyword>
<feature type="domain" description="Phosphatidic acid phosphatase type 2/haloperoxidase" evidence="2">
    <location>
        <begin position="81"/>
        <end position="193"/>
    </location>
</feature>